<protein>
    <submittedName>
        <fullName evidence="1">Uncharacterized protein</fullName>
    </submittedName>
</protein>
<proteinExistence type="predicted"/>
<evidence type="ECO:0000313" key="2">
    <source>
        <dbReference type="Proteomes" id="UP000824533"/>
    </source>
</evidence>
<reference evidence="1 2" key="1">
    <citation type="journal article" date="2021" name="Front. Genet.">
        <title>Chromosome-Level Genome Assembly Reveals Significant Gene Expansion in the Toll and IMD Signaling Pathways of Dendrolimus kikuchii.</title>
        <authorList>
            <person name="Zhou J."/>
            <person name="Wu P."/>
            <person name="Xiong Z."/>
            <person name="Liu N."/>
            <person name="Zhao N."/>
            <person name="Ji M."/>
            <person name="Qiu Y."/>
            <person name="Yang B."/>
        </authorList>
    </citation>
    <scope>NUCLEOTIDE SEQUENCE [LARGE SCALE GENOMIC DNA]</scope>
    <source>
        <strain evidence="1">Ann1</strain>
    </source>
</reference>
<sequence length="1066" mass="119053">MSLPCLLLTIAVLAPVSYTSALSKTYPCDVRTRLDAGWVCGLRRWTDDGMPYASFRGVPYAKQPFGSLKFRELQPLESWDGDYVAVEEGSICQQTDVLYGRLMQPHSMSEGCIYANVHVPLHPPEYFPVLARLLQPPYENRVGQMKVPILVFIHGGGFGFGSGDSDLHGPEYLISKNVMVVTFNYRLNVFGFLTANSTTLPKNLGLRDILTLLRWVQRNARAFGGDPDNVTLMGQSAGAAAAHLLTLSEASKGLFKRIVLMSGTGTNSFFTPSPIYAQTTTNQILSMLNINSTDPNIHQQLDDVQIEKINEANAAMLEMTGLLTLAPVIETPEPGVETILDDDPAVLVAKGRGKDIPMIIGFTNSECETFRPRFTQIDIMAKLKEYPILLVPPNMIYNSTPQKLAEIASKLEERYFNNTADIEGFIKLCSDSYYIYAALNLARKRAEIGGAPVYLYKFSYEGENSVIKDVNGLEFKGAGHIEDLTYVFKANSVLASRDPFSSVNGDDAMKYWMTTFIANFMHDSQPVSENYKSEWEPVKAGKLQYQNIDIPLVYQILEPSDKEVDMMQFFDSISRNEVVQNVISTAQGSLRGVTHEGYVSYNGIPYASASDREGRFKAAGLAPTWQGIRESIDARCHPSSNIEECLKLDVHVPTRQSQSWPVMVWIAGGGTGYNPSKLVQQGVIVVIVNHRTGPLGFLCMADDKAPGNAGVKDTVVALRWVRDNIVAFKGNPAKVTVAGQGFGAAMVEGLTLSPMAEGLYHGVILQSGSILCPWAFNHDAKARAKMFTNLFKDKDITEIKVEDLVENSHKLNVAYFPFGLCIENKLKRQERFLHEAPFNILVDRRANPVPMIIGYNSEEAYIFASVFKENIMSTGKVFDKIENLLPKELMFVNNREVKQVTKNIQDMYFKAQNISNVLKFYTDVYFTSHIYRSINLHVSSSHRPVYAYQFSHLGDVGVQEESGVKKTGAAHSDELSYLFDAGVNLEGDDEAVQTNMVTLWTNFVKYLNPSPEEDPVSWNPVNIDKPRLLEISAELKMIDSPNKKSAKMWDDIYEKFYYSRNSRSEN</sequence>
<comment type="caution">
    <text evidence="1">The sequence shown here is derived from an EMBL/GenBank/DDBJ whole genome shotgun (WGS) entry which is preliminary data.</text>
</comment>
<gene>
    <name evidence="1" type="ORF">K1T71_010560</name>
</gene>
<dbReference type="Proteomes" id="UP000824533">
    <property type="component" value="Linkage Group LG19"/>
</dbReference>
<name>A0ACC1CPG5_9NEOP</name>
<dbReference type="EMBL" id="CM034405">
    <property type="protein sequence ID" value="KAJ0173411.1"/>
    <property type="molecule type" value="Genomic_DNA"/>
</dbReference>
<organism evidence="1 2">
    <name type="scientific">Dendrolimus kikuchii</name>
    <dbReference type="NCBI Taxonomy" id="765133"/>
    <lineage>
        <taxon>Eukaryota</taxon>
        <taxon>Metazoa</taxon>
        <taxon>Ecdysozoa</taxon>
        <taxon>Arthropoda</taxon>
        <taxon>Hexapoda</taxon>
        <taxon>Insecta</taxon>
        <taxon>Pterygota</taxon>
        <taxon>Neoptera</taxon>
        <taxon>Endopterygota</taxon>
        <taxon>Lepidoptera</taxon>
        <taxon>Glossata</taxon>
        <taxon>Ditrysia</taxon>
        <taxon>Bombycoidea</taxon>
        <taxon>Lasiocampidae</taxon>
        <taxon>Dendrolimus</taxon>
    </lineage>
</organism>
<evidence type="ECO:0000313" key="1">
    <source>
        <dbReference type="EMBL" id="KAJ0173411.1"/>
    </source>
</evidence>
<accession>A0ACC1CPG5</accession>
<keyword evidence="2" id="KW-1185">Reference proteome</keyword>